<keyword evidence="3" id="KW-1185">Reference proteome</keyword>
<evidence type="ECO:0000256" key="1">
    <source>
        <dbReference type="SAM" id="MobiDB-lite"/>
    </source>
</evidence>
<organism evidence="2 3">
    <name type="scientific">Nephila pilipes</name>
    <name type="common">Giant wood spider</name>
    <name type="synonym">Nephila maculata</name>
    <dbReference type="NCBI Taxonomy" id="299642"/>
    <lineage>
        <taxon>Eukaryota</taxon>
        <taxon>Metazoa</taxon>
        <taxon>Ecdysozoa</taxon>
        <taxon>Arthropoda</taxon>
        <taxon>Chelicerata</taxon>
        <taxon>Arachnida</taxon>
        <taxon>Araneae</taxon>
        <taxon>Araneomorphae</taxon>
        <taxon>Entelegynae</taxon>
        <taxon>Araneoidea</taxon>
        <taxon>Nephilidae</taxon>
        <taxon>Nephila</taxon>
    </lineage>
</organism>
<evidence type="ECO:0000313" key="2">
    <source>
        <dbReference type="EMBL" id="GFS78818.1"/>
    </source>
</evidence>
<feature type="compositionally biased region" description="Polar residues" evidence="1">
    <location>
        <begin position="1"/>
        <end position="23"/>
    </location>
</feature>
<feature type="region of interest" description="Disordered" evidence="1">
    <location>
        <begin position="1"/>
        <end position="26"/>
    </location>
</feature>
<name>A0A8X6MUJ1_NEPPI</name>
<gene>
    <name evidence="2" type="ORF">NPIL_71021</name>
</gene>
<dbReference type="EMBL" id="BMAW01097260">
    <property type="protein sequence ID" value="GFS78818.1"/>
    <property type="molecule type" value="Genomic_DNA"/>
</dbReference>
<reference evidence="2" key="1">
    <citation type="submission" date="2020-08" db="EMBL/GenBank/DDBJ databases">
        <title>Multicomponent nature underlies the extraordinary mechanical properties of spider dragline silk.</title>
        <authorList>
            <person name="Kono N."/>
            <person name="Nakamura H."/>
            <person name="Mori M."/>
            <person name="Yoshida Y."/>
            <person name="Ohtoshi R."/>
            <person name="Malay A.D."/>
            <person name="Moran D.A.P."/>
            <person name="Tomita M."/>
            <person name="Numata K."/>
            <person name="Arakawa K."/>
        </authorList>
    </citation>
    <scope>NUCLEOTIDE SEQUENCE</scope>
</reference>
<dbReference type="AlphaFoldDB" id="A0A8X6MUJ1"/>
<evidence type="ECO:0000313" key="3">
    <source>
        <dbReference type="Proteomes" id="UP000887013"/>
    </source>
</evidence>
<dbReference type="Proteomes" id="UP000887013">
    <property type="component" value="Unassembled WGS sequence"/>
</dbReference>
<accession>A0A8X6MUJ1</accession>
<proteinExistence type="predicted"/>
<sequence>MTMRGSQPASSLPAANNQRSFNDGNMAAASRRRARCIVCNALCNQPVIEKRMVLWQLCSQPAGQNGRIVESNKARSRVAERRIVWPAGGKAGQ</sequence>
<protein>
    <submittedName>
        <fullName evidence="2">Uncharacterized protein</fullName>
    </submittedName>
</protein>
<comment type="caution">
    <text evidence="2">The sequence shown here is derived from an EMBL/GenBank/DDBJ whole genome shotgun (WGS) entry which is preliminary data.</text>
</comment>